<dbReference type="AlphaFoldDB" id="A0A8K1CSJ3"/>
<dbReference type="GO" id="GO:0016746">
    <property type="term" value="F:acyltransferase activity"/>
    <property type="evidence" value="ECO:0007669"/>
    <property type="project" value="UniProtKB-KW"/>
</dbReference>
<proteinExistence type="inferred from homology"/>
<dbReference type="Gene3D" id="3.30.559.70">
    <property type="entry name" value="Choline/Carnitine o-acyltransferase, domain 2"/>
    <property type="match status" value="1"/>
</dbReference>
<evidence type="ECO:0000256" key="5">
    <source>
        <dbReference type="RuleBase" id="RU003801"/>
    </source>
</evidence>
<gene>
    <name evidence="7" type="ORF">Poli38472_007612</name>
</gene>
<dbReference type="PROSITE" id="PS00440">
    <property type="entry name" value="ACYLTRANSF_C_2"/>
    <property type="match status" value="1"/>
</dbReference>
<keyword evidence="2 5" id="KW-0808">Transferase</keyword>
<evidence type="ECO:0000256" key="2">
    <source>
        <dbReference type="ARBA" id="ARBA00022679"/>
    </source>
</evidence>
<dbReference type="EMBL" id="SPLM01000003">
    <property type="protein sequence ID" value="TMW67940.1"/>
    <property type="molecule type" value="Genomic_DNA"/>
</dbReference>
<evidence type="ECO:0000256" key="4">
    <source>
        <dbReference type="PIRSR" id="PIRSR600542-1"/>
    </source>
</evidence>
<dbReference type="Gene3D" id="3.30.559.10">
    <property type="entry name" value="Chloramphenicol acetyltransferase-like domain"/>
    <property type="match status" value="1"/>
</dbReference>
<dbReference type="OrthoDB" id="240216at2759"/>
<dbReference type="PANTHER" id="PTHR22589:SF67">
    <property type="entry name" value="PEROXISOMAL CARNITINE O-OCTANOYLTRANSFERASE"/>
    <property type="match status" value="1"/>
</dbReference>
<evidence type="ECO:0000256" key="1">
    <source>
        <dbReference type="ARBA" id="ARBA00005232"/>
    </source>
</evidence>
<dbReference type="PANTHER" id="PTHR22589">
    <property type="entry name" value="CARNITINE O-ACYLTRANSFERASE"/>
    <property type="match status" value="1"/>
</dbReference>
<feature type="domain" description="Choline/carnitine acyltransferase" evidence="6">
    <location>
        <begin position="22"/>
        <end position="591"/>
    </location>
</feature>
<evidence type="ECO:0000313" key="7">
    <source>
        <dbReference type="EMBL" id="TMW67940.1"/>
    </source>
</evidence>
<keyword evidence="8" id="KW-1185">Reference proteome</keyword>
<evidence type="ECO:0000313" key="8">
    <source>
        <dbReference type="Proteomes" id="UP000794436"/>
    </source>
</evidence>
<dbReference type="InterPro" id="IPR039551">
    <property type="entry name" value="Cho/carn_acyl_trans"/>
</dbReference>
<comment type="similarity">
    <text evidence="1 5">Belongs to the carnitine/choline acetyltransferase family.</text>
</comment>
<accession>A0A8K1CSJ3</accession>
<feature type="active site" description="Proton acceptor" evidence="4">
    <location>
        <position position="329"/>
    </location>
</feature>
<organism evidence="7 8">
    <name type="scientific">Pythium oligandrum</name>
    <name type="common">Mycoparasitic fungus</name>
    <dbReference type="NCBI Taxonomy" id="41045"/>
    <lineage>
        <taxon>Eukaryota</taxon>
        <taxon>Sar</taxon>
        <taxon>Stramenopiles</taxon>
        <taxon>Oomycota</taxon>
        <taxon>Peronosporomycetes</taxon>
        <taxon>Pythiales</taxon>
        <taxon>Pythiaceae</taxon>
        <taxon>Pythium</taxon>
    </lineage>
</organism>
<protein>
    <recommendedName>
        <fullName evidence="6">Choline/carnitine acyltransferase domain-containing protein</fullName>
    </recommendedName>
</protein>
<evidence type="ECO:0000259" key="6">
    <source>
        <dbReference type="Pfam" id="PF00755"/>
    </source>
</evidence>
<dbReference type="Pfam" id="PF00755">
    <property type="entry name" value="Carn_acyltransf"/>
    <property type="match status" value="1"/>
</dbReference>
<reference evidence="7" key="1">
    <citation type="submission" date="2019-03" db="EMBL/GenBank/DDBJ databases">
        <title>Long read genome sequence of the mycoparasitic Pythium oligandrum ATCC 38472 isolated from sugarbeet rhizosphere.</title>
        <authorList>
            <person name="Gaulin E."/>
        </authorList>
    </citation>
    <scope>NUCLEOTIDE SEQUENCE</scope>
    <source>
        <strain evidence="7">ATCC 38472_TT</strain>
    </source>
</reference>
<dbReference type="SUPFAM" id="SSF52777">
    <property type="entry name" value="CoA-dependent acyltransferases"/>
    <property type="match status" value="2"/>
</dbReference>
<name>A0A8K1CSJ3_PYTOL</name>
<dbReference type="InterPro" id="IPR042231">
    <property type="entry name" value="Cho/carn_acyl_trans_2"/>
</dbReference>
<comment type="caution">
    <text evidence="7">The sequence shown here is derived from an EMBL/GenBank/DDBJ whole genome shotgun (WGS) entry which is preliminary data.</text>
</comment>
<sequence>MTKTKKETPKTFAHQAALPHFPVPSVEETLERYVESVKPFLTKDELQKTEALAKDYGKPGGEAERLQKVLLKRAEEHENWLEEWWEYAAYLSDRTPIAPYISMVSGFGSFLDFERPVPQARRAAETIRYTCEYLELLKQEMIPPETMGGRTLCMNMFRRLFSTCRVPGSPVDHFERVDPNGIRHIIVLCAGRIFVLPVYNDADELLTIGDLEAQLLRILDHSKYLNALKPESLLSEHDGARFIGALTSLNRDEWAQARSELLEFDGYNKDNLEKIQRSLFAICLEDSSPTNPSDLVKASSAANCGNRWYDKSFQYVIFQNGMVGANMEHANADATILQSMFRWLGERYLNRKGGIETLIESRHHSLAFLPSPELLKWKLPESVKAKIPQAVDSFNKTAPSLRTLIIRNKKFGKDVLKQVRLFPDTFVQMAIQLAGFKLWGEVVPTYESAHTRMFVNGRTETIRTVSNEVKDWLEAVHSRQPENVVYEKLQTAMRKHKELTMAALTGSGVDRHLLGLQVAAYMAGKQPHQLYSDAAYVKSGGGGNFVLSTSNVSGYPWLWGGFVPMVPHGIGVCYGSEADFLTFMITSFDANPLDRQVPNPRPRFSVETFQKALWSSFDEIFDLVKKYQKQQAKM</sequence>
<dbReference type="Proteomes" id="UP000794436">
    <property type="component" value="Unassembled WGS sequence"/>
</dbReference>
<dbReference type="InterPro" id="IPR023213">
    <property type="entry name" value="CAT-like_dom_sf"/>
</dbReference>
<keyword evidence="3 5" id="KW-0012">Acyltransferase</keyword>
<dbReference type="InterPro" id="IPR000542">
    <property type="entry name" value="Carn_acyl_trans"/>
</dbReference>
<evidence type="ECO:0000256" key="3">
    <source>
        <dbReference type="ARBA" id="ARBA00023315"/>
    </source>
</evidence>